<comment type="caution">
    <text evidence="1">The sequence shown here is derived from an EMBL/GenBank/DDBJ whole genome shotgun (WGS) entry which is preliminary data.</text>
</comment>
<sequence>MPYSCTQAFLGLFRYCPCLFRQAVISQQAQDFLDKTIVTTKIQGNWPTNISQQRRELTGVGQWNRGYP</sequence>
<reference evidence="1 2" key="1">
    <citation type="submission" date="2014-12" db="EMBL/GenBank/DDBJ databases">
        <title>Genome sequencing of Arthrobacter phenanthrenivorans SWC37.</title>
        <authorList>
            <person name="Tan P.W."/>
            <person name="Chan K.-G."/>
        </authorList>
    </citation>
    <scope>NUCLEOTIDE SEQUENCE [LARGE SCALE GENOMIC DNA]</scope>
    <source>
        <strain evidence="1 2">SWC37</strain>
    </source>
</reference>
<accession>A0A0B4DKS0</accession>
<evidence type="ECO:0000313" key="2">
    <source>
        <dbReference type="Proteomes" id="UP000031196"/>
    </source>
</evidence>
<dbReference type="AlphaFoldDB" id="A0A0B4DKS0"/>
<proteinExistence type="predicted"/>
<dbReference type="Proteomes" id="UP000031196">
    <property type="component" value="Unassembled WGS sequence"/>
</dbReference>
<protein>
    <submittedName>
        <fullName evidence="1">Uncharacterized protein</fullName>
    </submittedName>
</protein>
<evidence type="ECO:0000313" key="1">
    <source>
        <dbReference type="EMBL" id="KIC69447.1"/>
    </source>
</evidence>
<name>A0A0B4DKS0_PSEPS</name>
<gene>
    <name evidence="1" type="ORF">RM50_01870</name>
</gene>
<organism evidence="1 2">
    <name type="scientific">Pseudarthrobacter phenanthrenivorans</name>
    <name type="common">Arthrobacter phenanthrenivorans</name>
    <dbReference type="NCBI Taxonomy" id="361575"/>
    <lineage>
        <taxon>Bacteria</taxon>
        <taxon>Bacillati</taxon>
        <taxon>Actinomycetota</taxon>
        <taxon>Actinomycetes</taxon>
        <taxon>Micrococcales</taxon>
        <taxon>Micrococcaceae</taxon>
        <taxon>Pseudarthrobacter</taxon>
    </lineage>
</organism>
<dbReference type="EMBL" id="JWTB01000004">
    <property type="protein sequence ID" value="KIC69447.1"/>
    <property type="molecule type" value="Genomic_DNA"/>
</dbReference>